<dbReference type="EMBL" id="LNIX01000005">
    <property type="protein sequence ID" value="OXA54153.1"/>
    <property type="molecule type" value="Genomic_DNA"/>
</dbReference>
<dbReference type="OrthoDB" id="8293118at2759"/>
<evidence type="ECO:0000313" key="3">
    <source>
        <dbReference type="Proteomes" id="UP000198287"/>
    </source>
</evidence>
<keyword evidence="3" id="KW-1185">Reference proteome</keyword>
<protein>
    <submittedName>
        <fullName evidence="2">Uncharacterized protein</fullName>
    </submittedName>
</protein>
<dbReference type="Gene3D" id="2.60.40.770">
    <property type="match status" value="1"/>
</dbReference>
<dbReference type="Proteomes" id="UP000198287">
    <property type="component" value="Unassembled WGS sequence"/>
</dbReference>
<evidence type="ECO:0000313" key="2">
    <source>
        <dbReference type="EMBL" id="OXA54153.1"/>
    </source>
</evidence>
<reference evidence="2 3" key="1">
    <citation type="submission" date="2015-12" db="EMBL/GenBank/DDBJ databases">
        <title>The genome of Folsomia candida.</title>
        <authorList>
            <person name="Faddeeva A."/>
            <person name="Derks M.F."/>
            <person name="Anvar Y."/>
            <person name="Smit S."/>
            <person name="Van Straalen N."/>
            <person name="Roelofs D."/>
        </authorList>
    </citation>
    <scope>NUCLEOTIDE SEQUENCE [LARGE SCALE GENOMIC DNA]</scope>
    <source>
        <strain evidence="2 3">VU population</strain>
        <tissue evidence="2">Whole body</tissue>
    </source>
</reference>
<accession>A0A226E9D4</accession>
<keyword evidence="1" id="KW-0732">Signal</keyword>
<dbReference type="AlphaFoldDB" id="A0A226E9D4"/>
<name>A0A226E9D4_FOLCA</name>
<proteinExistence type="predicted"/>
<comment type="caution">
    <text evidence="2">The sequence shown here is derived from an EMBL/GenBank/DDBJ whole genome shotgun (WGS) entry which is preliminary data.</text>
</comment>
<evidence type="ECO:0000256" key="1">
    <source>
        <dbReference type="SAM" id="SignalP"/>
    </source>
</evidence>
<sequence length="288" mass="30853">MFSTTKYLIALALFAASASASSICSLGIREASFVQNTADSTRGIVNFTRCGTAQTSLSLVVEVVYQSWPHRLFDVVLPDSSVNPGKMYTVRCSIVPDDTLAGNAVLLRAITYHTEGRQLEMSSATKYLVALALFSASATASSIGSFSIVEASVVQKTAGSARGVVGNITRCGGYGTPIQLRISECEGRCAFQPGRVYNIEYDFIPSSAATSLSLAVDVVYLGTPHRLFDTVLPGSSVQPGLMYTVRYSIVPNDTFSGNAVLLRAIIYHTEGRLLEICMQTEADILTMP</sequence>
<feature type="signal peptide" evidence="1">
    <location>
        <begin position="1"/>
        <end position="20"/>
    </location>
</feature>
<organism evidence="2 3">
    <name type="scientific">Folsomia candida</name>
    <name type="common">Springtail</name>
    <dbReference type="NCBI Taxonomy" id="158441"/>
    <lineage>
        <taxon>Eukaryota</taxon>
        <taxon>Metazoa</taxon>
        <taxon>Ecdysozoa</taxon>
        <taxon>Arthropoda</taxon>
        <taxon>Hexapoda</taxon>
        <taxon>Collembola</taxon>
        <taxon>Entomobryomorpha</taxon>
        <taxon>Isotomoidea</taxon>
        <taxon>Isotomidae</taxon>
        <taxon>Proisotominae</taxon>
        <taxon>Folsomia</taxon>
    </lineage>
</organism>
<feature type="chain" id="PRO_5012398162" evidence="1">
    <location>
        <begin position="21"/>
        <end position="288"/>
    </location>
</feature>
<gene>
    <name evidence="2" type="ORF">Fcan01_10201</name>
</gene>